<dbReference type="EMBL" id="PKPP01006747">
    <property type="protein sequence ID" value="PWA55462.1"/>
    <property type="molecule type" value="Genomic_DNA"/>
</dbReference>
<dbReference type="SUPFAM" id="SSF48264">
    <property type="entry name" value="Cytochrome P450"/>
    <property type="match status" value="1"/>
</dbReference>
<evidence type="ECO:0000256" key="3">
    <source>
        <dbReference type="ARBA" id="ARBA00022617"/>
    </source>
</evidence>
<name>A0A2U1M2H6_ARTAN</name>
<protein>
    <submittedName>
        <fullName evidence="7">Cytochrome P450</fullName>
    </submittedName>
</protein>
<keyword evidence="6" id="KW-0408">Iron</keyword>
<keyword evidence="5" id="KW-0560">Oxidoreductase</keyword>
<dbReference type="GO" id="GO:0020037">
    <property type="term" value="F:heme binding"/>
    <property type="evidence" value="ECO:0007669"/>
    <property type="project" value="InterPro"/>
</dbReference>
<evidence type="ECO:0000313" key="7">
    <source>
        <dbReference type="EMBL" id="PWA55462.1"/>
    </source>
</evidence>
<dbReference type="InterPro" id="IPR036396">
    <property type="entry name" value="Cyt_P450_sf"/>
</dbReference>
<keyword evidence="8" id="KW-1185">Reference proteome</keyword>
<accession>A0A2U1M2H6</accession>
<dbReference type="GO" id="GO:0016705">
    <property type="term" value="F:oxidoreductase activity, acting on paired donors, with incorporation or reduction of molecular oxygen"/>
    <property type="evidence" value="ECO:0007669"/>
    <property type="project" value="InterPro"/>
</dbReference>
<evidence type="ECO:0000313" key="8">
    <source>
        <dbReference type="Proteomes" id="UP000245207"/>
    </source>
</evidence>
<gene>
    <name evidence="7" type="ORF">CTI12_AA425520</name>
</gene>
<comment type="similarity">
    <text evidence="2">Belongs to the cytochrome P450 family.</text>
</comment>
<reference evidence="7 8" key="1">
    <citation type="journal article" date="2018" name="Mol. Plant">
        <title>The genome of Artemisia annua provides insight into the evolution of Asteraceae family and artemisinin biosynthesis.</title>
        <authorList>
            <person name="Shen Q."/>
            <person name="Zhang L."/>
            <person name="Liao Z."/>
            <person name="Wang S."/>
            <person name="Yan T."/>
            <person name="Shi P."/>
            <person name="Liu M."/>
            <person name="Fu X."/>
            <person name="Pan Q."/>
            <person name="Wang Y."/>
            <person name="Lv Z."/>
            <person name="Lu X."/>
            <person name="Zhang F."/>
            <person name="Jiang W."/>
            <person name="Ma Y."/>
            <person name="Chen M."/>
            <person name="Hao X."/>
            <person name="Li L."/>
            <person name="Tang Y."/>
            <person name="Lv G."/>
            <person name="Zhou Y."/>
            <person name="Sun X."/>
            <person name="Brodelius P.E."/>
            <person name="Rose J.K.C."/>
            <person name="Tang K."/>
        </authorList>
    </citation>
    <scope>NUCLEOTIDE SEQUENCE [LARGE SCALE GENOMIC DNA]</scope>
    <source>
        <strain evidence="8">cv. Huhao1</strain>
        <tissue evidence="7">Leaf</tissue>
    </source>
</reference>
<keyword evidence="4" id="KW-0479">Metal-binding</keyword>
<evidence type="ECO:0000256" key="2">
    <source>
        <dbReference type="ARBA" id="ARBA00010617"/>
    </source>
</evidence>
<comment type="caution">
    <text evidence="7">The sequence shown here is derived from an EMBL/GenBank/DDBJ whole genome shotgun (WGS) entry which is preliminary data.</text>
</comment>
<evidence type="ECO:0000256" key="4">
    <source>
        <dbReference type="ARBA" id="ARBA00022723"/>
    </source>
</evidence>
<dbReference type="OrthoDB" id="1877779at2759"/>
<comment type="cofactor">
    <cofactor evidence="1">
        <name>heme</name>
        <dbReference type="ChEBI" id="CHEBI:30413"/>
    </cofactor>
</comment>
<dbReference type="PANTHER" id="PTHR47950">
    <property type="entry name" value="CYTOCHROME P450, FAMILY 76, SUBFAMILY C, POLYPEPTIDE 5-RELATED"/>
    <property type="match status" value="1"/>
</dbReference>
<dbReference type="GO" id="GO:0004497">
    <property type="term" value="F:monooxygenase activity"/>
    <property type="evidence" value="ECO:0007669"/>
    <property type="project" value="InterPro"/>
</dbReference>
<dbReference type="GO" id="GO:0005506">
    <property type="term" value="F:iron ion binding"/>
    <property type="evidence" value="ECO:0007669"/>
    <property type="project" value="InterPro"/>
</dbReference>
<evidence type="ECO:0000256" key="6">
    <source>
        <dbReference type="ARBA" id="ARBA00023004"/>
    </source>
</evidence>
<dbReference type="Proteomes" id="UP000245207">
    <property type="component" value="Unassembled WGS sequence"/>
</dbReference>
<evidence type="ECO:0000256" key="1">
    <source>
        <dbReference type="ARBA" id="ARBA00001971"/>
    </source>
</evidence>
<organism evidence="7 8">
    <name type="scientific">Artemisia annua</name>
    <name type="common">Sweet wormwood</name>
    <dbReference type="NCBI Taxonomy" id="35608"/>
    <lineage>
        <taxon>Eukaryota</taxon>
        <taxon>Viridiplantae</taxon>
        <taxon>Streptophyta</taxon>
        <taxon>Embryophyta</taxon>
        <taxon>Tracheophyta</taxon>
        <taxon>Spermatophyta</taxon>
        <taxon>Magnoliopsida</taxon>
        <taxon>eudicotyledons</taxon>
        <taxon>Gunneridae</taxon>
        <taxon>Pentapetalae</taxon>
        <taxon>asterids</taxon>
        <taxon>campanulids</taxon>
        <taxon>Asterales</taxon>
        <taxon>Asteraceae</taxon>
        <taxon>Asteroideae</taxon>
        <taxon>Anthemideae</taxon>
        <taxon>Artemisiinae</taxon>
        <taxon>Artemisia</taxon>
    </lineage>
</organism>
<dbReference type="STRING" id="35608.A0A2U1M2H6"/>
<sequence length="288" mass="32860">MTLNLFLTKETNLPPGPYPWPIIGNLFQIGKNAHVQLAKMAQVHGPLMSLRLGQQTLIVGSSPIVASEILKTHDHVLSARYVPILLQDKEPTVYNMNLVFKSECDDGWRSLRHIYKSEVFSSKAMESRVTMRENKVMEMVKYIRSKEGEDIVIKDVMFVTAINILSNTSLSIDIVDFEGNGIGAGIKDSVRKVATLCAKPQLADLYPILGRLDLHDWYKKVMYIMECEFKTIWEDILQSKRNGSRDLLNLKDFMDILIDRGFTDQQIYPVMEVKFHPSLSLFFSSLTN</sequence>
<dbReference type="Gene3D" id="1.10.630.10">
    <property type="entry name" value="Cytochrome P450"/>
    <property type="match status" value="1"/>
</dbReference>
<dbReference type="PANTHER" id="PTHR47950:SF49">
    <property type="entry name" value="CYTOCHROME P450"/>
    <property type="match status" value="1"/>
</dbReference>
<keyword evidence="3" id="KW-0349">Heme</keyword>
<evidence type="ECO:0000256" key="5">
    <source>
        <dbReference type="ARBA" id="ARBA00023002"/>
    </source>
</evidence>
<proteinExistence type="inferred from homology"/>
<dbReference type="Pfam" id="PF00067">
    <property type="entry name" value="p450"/>
    <property type="match status" value="1"/>
</dbReference>
<dbReference type="InterPro" id="IPR001128">
    <property type="entry name" value="Cyt_P450"/>
</dbReference>
<dbReference type="AlphaFoldDB" id="A0A2U1M2H6"/>